<dbReference type="InterPro" id="IPR011330">
    <property type="entry name" value="Glyco_hydro/deAcase_b/a-brl"/>
</dbReference>
<dbReference type="RefSeq" id="WP_154917440.1">
    <property type="nucleotide sequence ID" value="NZ_JAZDDF010000001.1"/>
</dbReference>
<feature type="transmembrane region" description="Helical" evidence="1">
    <location>
        <begin position="7"/>
        <end position="24"/>
    </location>
</feature>
<evidence type="ECO:0000313" key="3">
    <source>
        <dbReference type="EMBL" id="KAA2218933.1"/>
    </source>
</evidence>
<organism evidence="3 5">
    <name type="scientific">Maribacter flavus</name>
    <dbReference type="NCBI Taxonomy" id="1658664"/>
    <lineage>
        <taxon>Bacteria</taxon>
        <taxon>Pseudomonadati</taxon>
        <taxon>Bacteroidota</taxon>
        <taxon>Flavobacteriia</taxon>
        <taxon>Flavobacteriales</taxon>
        <taxon>Flavobacteriaceae</taxon>
        <taxon>Maribacter</taxon>
    </lineage>
</organism>
<feature type="transmembrane region" description="Helical" evidence="1">
    <location>
        <begin position="30"/>
        <end position="50"/>
    </location>
</feature>
<dbReference type="SUPFAM" id="SSF88713">
    <property type="entry name" value="Glycoside hydrolase/deacetylase"/>
    <property type="match status" value="1"/>
</dbReference>
<dbReference type="Gene3D" id="3.20.20.370">
    <property type="entry name" value="Glycoside hydrolase/deacetylase"/>
    <property type="match status" value="1"/>
</dbReference>
<evidence type="ECO:0000256" key="1">
    <source>
        <dbReference type="SAM" id="Phobius"/>
    </source>
</evidence>
<keyword evidence="1" id="KW-1133">Transmembrane helix</keyword>
<comment type="caution">
    <text evidence="3">The sequence shown here is derived from an EMBL/GenBank/DDBJ whole genome shotgun (WGS) entry which is preliminary data.</text>
</comment>
<keyword evidence="1" id="KW-0812">Transmembrane</keyword>
<dbReference type="Proteomes" id="UP001343698">
    <property type="component" value="Unassembled WGS sequence"/>
</dbReference>
<accession>A0A5B2TXP0</accession>
<keyword evidence="6" id="KW-1185">Reference proteome</keyword>
<dbReference type="EMBL" id="VUOE01000001">
    <property type="protein sequence ID" value="KAA2218933.1"/>
    <property type="molecule type" value="Genomic_DNA"/>
</dbReference>
<dbReference type="InterPro" id="IPR050248">
    <property type="entry name" value="Polysacc_deacetylase_ArnD"/>
</dbReference>
<sequence length="258" mass="29250">MLTRKTVNTIFLLGLAVFVSLSFFKPISWPAFALLMASWFLLTLGGSFFIRWNYHMTSLNSNNEINKPQVAITFDDGPHPEYTPKALSLLEKYNAKATFFCIGKNIEKHPELFKEIIRQGHSVGNHTFSHANTFGFFGTEKVMEELTLTNKLVEGISGLKMALYRPAFGVTNPSIARAVKKLGLKTIGWNVRSLDTTFRNEDQVLKRITSRTQNGAIILLHDTSAKSIAVLERLLVFLEERKLQSVTVDQMFQIRAYE</sequence>
<dbReference type="Pfam" id="PF01522">
    <property type="entry name" value="Polysacc_deac_1"/>
    <property type="match status" value="1"/>
</dbReference>
<dbReference type="GO" id="GO:0016810">
    <property type="term" value="F:hydrolase activity, acting on carbon-nitrogen (but not peptide) bonds"/>
    <property type="evidence" value="ECO:0007669"/>
    <property type="project" value="InterPro"/>
</dbReference>
<feature type="domain" description="NodB homology" evidence="2">
    <location>
        <begin position="68"/>
        <end position="246"/>
    </location>
</feature>
<dbReference type="InterPro" id="IPR002509">
    <property type="entry name" value="NODB_dom"/>
</dbReference>
<keyword evidence="4" id="KW-0378">Hydrolase</keyword>
<protein>
    <submittedName>
        <fullName evidence="3">Polysaccharide deacetylase family protein</fullName>
        <ecNumber evidence="4">3.-.-.-</ecNumber>
    </submittedName>
</protein>
<evidence type="ECO:0000313" key="6">
    <source>
        <dbReference type="Proteomes" id="UP001343698"/>
    </source>
</evidence>
<evidence type="ECO:0000313" key="5">
    <source>
        <dbReference type="Proteomes" id="UP000323188"/>
    </source>
</evidence>
<keyword evidence="1" id="KW-0472">Membrane</keyword>
<dbReference type="PANTHER" id="PTHR10587">
    <property type="entry name" value="GLYCOSYL TRANSFERASE-RELATED"/>
    <property type="match status" value="1"/>
</dbReference>
<dbReference type="GO" id="GO:0005975">
    <property type="term" value="P:carbohydrate metabolic process"/>
    <property type="evidence" value="ECO:0007669"/>
    <property type="project" value="InterPro"/>
</dbReference>
<dbReference type="AlphaFoldDB" id="A0A5B2TXP0"/>
<reference evidence="4 6" key="2">
    <citation type="submission" date="2024-01" db="EMBL/GenBank/DDBJ databases">
        <title>Maribacter spp. originated from different algae showed divergent polysaccharides utilization ability.</title>
        <authorList>
            <person name="Wang H."/>
            <person name="Wu Y."/>
        </authorList>
    </citation>
    <scope>NUCLEOTIDE SEQUENCE [LARGE SCALE GENOMIC DNA]</scope>
    <source>
        <strain evidence="4 6">KPT27_14</strain>
    </source>
</reference>
<dbReference type="EC" id="3.-.-.-" evidence="4"/>
<reference evidence="3 5" key="1">
    <citation type="submission" date="2019-09" db="EMBL/GenBank/DDBJ databases">
        <authorList>
            <person name="Khan S.A."/>
            <person name="Jeon C.O."/>
            <person name="Chun B.H."/>
            <person name="Jeong S.E."/>
        </authorList>
    </citation>
    <scope>NUCLEOTIDE SEQUENCE [LARGE SCALE GENOMIC DNA]</scope>
    <source>
        <strain evidence="3 5">KCTC 42508</strain>
    </source>
</reference>
<dbReference type="PROSITE" id="PS51677">
    <property type="entry name" value="NODB"/>
    <property type="match status" value="1"/>
</dbReference>
<dbReference type="Proteomes" id="UP000323188">
    <property type="component" value="Unassembled WGS sequence"/>
</dbReference>
<dbReference type="CDD" id="cd10917">
    <property type="entry name" value="CE4_NodB_like_6s_7s"/>
    <property type="match status" value="1"/>
</dbReference>
<evidence type="ECO:0000259" key="2">
    <source>
        <dbReference type="PROSITE" id="PS51677"/>
    </source>
</evidence>
<evidence type="ECO:0000313" key="4">
    <source>
        <dbReference type="EMBL" id="MEE1971025.1"/>
    </source>
</evidence>
<dbReference type="EMBL" id="JAZDDF010000001">
    <property type="protein sequence ID" value="MEE1971025.1"/>
    <property type="molecule type" value="Genomic_DNA"/>
</dbReference>
<gene>
    <name evidence="3" type="ORF">F0361_04760</name>
    <name evidence="4" type="ORF">V1H85_01120</name>
</gene>
<proteinExistence type="predicted"/>
<name>A0A5B2TXP0_9FLAO</name>